<proteinExistence type="predicted"/>
<evidence type="ECO:0000313" key="2">
    <source>
        <dbReference type="EMBL" id="PAV82040.1"/>
    </source>
</evidence>
<keyword evidence="3" id="KW-1185">Reference proteome</keyword>
<dbReference type="AlphaFoldDB" id="A0A2A2L7A0"/>
<gene>
    <name evidence="2" type="ORF">WR25_08602</name>
</gene>
<protein>
    <submittedName>
        <fullName evidence="2">Uncharacterized protein</fullName>
    </submittedName>
</protein>
<dbReference type="EMBL" id="LIAE01007085">
    <property type="protein sequence ID" value="PAV82040.1"/>
    <property type="molecule type" value="Genomic_DNA"/>
</dbReference>
<name>A0A2A2L7A0_9BILA</name>
<evidence type="ECO:0000256" key="1">
    <source>
        <dbReference type="SAM" id="MobiDB-lite"/>
    </source>
</evidence>
<comment type="caution">
    <text evidence="2">The sequence shown here is derived from an EMBL/GenBank/DDBJ whole genome shotgun (WGS) entry which is preliminary data.</text>
</comment>
<organism evidence="2 3">
    <name type="scientific">Diploscapter pachys</name>
    <dbReference type="NCBI Taxonomy" id="2018661"/>
    <lineage>
        <taxon>Eukaryota</taxon>
        <taxon>Metazoa</taxon>
        <taxon>Ecdysozoa</taxon>
        <taxon>Nematoda</taxon>
        <taxon>Chromadorea</taxon>
        <taxon>Rhabditida</taxon>
        <taxon>Rhabditina</taxon>
        <taxon>Rhabditomorpha</taxon>
        <taxon>Rhabditoidea</taxon>
        <taxon>Rhabditidae</taxon>
        <taxon>Diploscapter</taxon>
    </lineage>
</organism>
<evidence type="ECO:0000313" key="3">
    <source>
        <dbReference type="Proteomes" id="UP000218231"/>
    </source>
</evidence>
<dbReference type="Proteomes" id="UP000218231">
    <property type="component" value="Unassembled WGS sequence"/>
</dbReference>
<reference evidence="2 3" key="1">
    <citation type="journal article" date="2017" name="Curr. Biol.">
        <title>Genome architecture and evolution of a unichromosomal asexual nematode.</title>
        <authorList>
            <person name="Fradin H."/>
            <person name="Zegar C."/>
            <person name="Gutwein M."/>
            <person name="Lucas J."/>
            <person name="Kovtun M."/>
            <person name="Corcoran D."/>
            <person name="Baugh L.R."/>
            <person name="Kiontke K."/>
            <person name="Gunsalus K."/>
            <person name="Fitch D.H."/>
            <person name="Piano F."/>
        </authorList>
    </citation>
    <scope>NUCLEOTIDE SEQUENCE [LARGE SCALE GENOMIC DNA]</scope>
    <source>
        <strain evidence="2">PF1309</strain>
    </source>
</reference>
<feature type="region of interest" description="Disordered" evidence="1">
    <location>
        <begin position="1"/>
        <end position="23"/>
    </location>
</feature>
<accession>A0A2A2L7A0</accession>
<sequence length="103" mass="11659">MSKIDALLSADGRNKQKKQHPTVCCWGKGNRTSAVGNRQSDNRIEPRCRTGEVGEKQRWDRQGMEKMLQRPEEKLHADVINRSKGCKWGEIGAIEEGAEMHKG</sequence>